<feature type="compositionally biased region" description="Basic and acidic residues" evidence="2">
    <location>
        <begin position="159"/>
        <end position="180"/>
    </location>
</feature>
<dbReference type="GO" id="GO:0005739">
    <property type="term" value="C:mitochondrion"/>
    <property type="evidence" value="ECO:0007669"/>
    <property type="project" value="TreeGrafter"/>
</dbReference>
<dbReference type="InterPro" id="IPR007763">
    <property type="entry name" value="NDUFA12"/>
</dbReference>
<dbReference type="Pfam" id="PF05071">
    <property type="entry name" value="NDUFA12"/>
    <property type="match status" value="1"/>
</dbReference>
<gene>
    <name evidence="3" type="ORF">QBC46DRAFT_389992</name>
</gene>
<protein>
    <submittedName>
        <fullName evidence="3">NADH-ubiquinone oxidoreductase assembly factor N7BML</fullName>
    </submittedName>
</protein>
<evidence type="ECO:0000313" key="4">
    <source>
        <dbReference type="Proteomes" id="UP001303473"/>
    </source>
</evidence>
<reference evidence="4" key="1">
    <citation type="journal article" date="2023" name="Mol. Phylogenet. Evol.">
        <title>Genome-scale phylogeny and comparative genomics of the fungal order Sordariales.</title>
        <authorList>
            <person name="Hensen N."/>
            <person name="Bonometti L."/>
            <person name="Westerberg I."/>
            <person name="Brannstrom I.O."/>
            <person name="Guillou S."/>
            <person name="Cros-Aarteil S."/>
            <person name="Calhoun S."/>
            <person name="Haridas S."/>
            <person name="Kuo A."/>
            <person name="Mondo S."/>
            <person name="Pangilinan J."/>
            <person name="Riley R."/>
            <person name="LaButti K."/>
            <person name="Andreopoulos B."/>
            <person name="Lipzen A."/>
            <person name="Chen C."/>
            <person name="Yan M."/>
            <person name="Daum C."/>
            <person name="Ng V."/>
            <person name="Clum A."/>
            <person name="Steindorff A."/>
            <person name="Ohm R.A."/>
            <person name="Martin F."/>
            <person name="Silar P."/>
            <person name="Natvig D.O."/>
            <person name="Lalanne C."/>
            <person name="Gautier V."/>
            <person name="Ament-Velasquez S.L."/>
            <person name="Kruys A."/>
            <person name="Hutchinson M.I."/>
            <person name="Powell A.J."/>
            <person name="Barry K."/>
            <person name="Miller A.N."/>
            <person name="Grigoriev I.V."/>
            <person name="Debuchy R."/>
            <person name="Gladieux P."/>
            <person name="Hiltunen Thoren M."/>
            <person name="Johannesson H."/>
        </authorList>
    </citation>
    <scope>NUCLEOTIDE SEQUENCE [LARGE SCALE GENOMIC DNA]</scope>
    <source>
        <strain evidence="4">CBS 340.73</strain>
    </source>
</reference>
<name>A0AAN6N3G8_9PEZI</name>
<evidence type="ECO:0000256" key="1">
    <source>
        <dbReference type="ARBA" id="ARBA00007355"/>
    </source>
</evidence>
<accession>A0AAN6N3G8</accession>
<dbReference type="Proteomes" id="UP001303473">
    <property type="component" value="Unassembled WGS sequence"/>
</dbReference>
<comment type="caution">
    <text evidence="3">The sequence shown here is derived from an EMBL/GenBank/DDBJ whole genome shotgun (WGS) entry which is preliminary data.</text>
</comment>
<dbReference type="GO" id="GO:0045271">
    <property type="term" value="C:respiratory chain complex I"/>
    <property type="evidence" value="ECO:0007669"/>
    <property type="project" value="InterPro"/>
</dbReference>
<feature type="region of interest" description="Disordered" evidence="2">
    <location>
        <begin position="133"/>
        <end position="254"/>
    </location>
</feature>
<dbReference type="InterPro" id="IPR052618">
    <property type="entry name" value="ComplexI_NDUFA12"/>
</dbReference>
<organism evidence="3 4">
    <name type="scientific">Diplogelasinospora grovesii</name>
    <dbReference type="NCBI Taxonomy" id="303347"/>
    <lineage>
        <taxon>Eukaryota</taxon>
        <taxon>Fungi</taxon>
        <taxon>Dikarya</taxon>
        <taxon>Ascomycota</taxon>
        <taxon>Pezizomycotina</taxon>
        <taxon>Sordariomycetes</taxon>
        <taxon>Sordariomycetidae</taxon>
        <taxon>Sordariales</taxon>
        <taxon>Diplogelasinosporaceae</taxon>
        <taxon>Diplogelasinospora</taxon>
    </lineage>
</organism>
<keyword evidence="4" id="KW-1185">Reference proteome</keyword>
<evidence type="ECO:0000313" key="3">
    <source>
        <dbReference type="EMBL" id="KAK3938491.1"/>
    </source>
</evidence>
<feature type="compositionally biased region" description="Basic and acidic residues" evidence="2">
    <location>
        <begin position="210"/>
        <end position="225"/>
    </location>
</feature>
<comment type="similarity">
    <text evidence="1">Belongs to the complex I NDUFA12 subunit family.</text>
</comment>
<proteinExistence type="inferred from homology"/>
<dbReference type="EMBL" id="MU853828">
    <property type="protein sequence ID" value="KAK3938491.1"/>
    <property type="molecule type" value="Genomic_DNA"/>
</dbReference>
<feature type="region of interest" description="Disordered" evidence="2">
    <location>
        <begin position="43"/>
        <end position="62"/>
    </location>
</feature>
<sequence>MSGNLSPFAKAWLKWKSLRLPWRRQFLVGQDLHGNTYWEFRDPGAPIPPRSSASPGSPSTPPVRWRRIVKYPRSTHYGDVSVSPAWHQWLRHTRPDPPSITEQTAEVARQERMKVLAAAADARWAAKPSYIDAPGEVRGQNIPPLVGSSVRGQTGSETTTRDTQHSGLDRDKHDPSKTREQQSTSANAIRDAAGQEPDSSSTLRGQTWDKMMKEQKEQQQQRKGTDPWLNAQKQTGGPGEQWQPKAWNPPAPKR</sequence>
<dbReference type="PANTHER" id="PTHR32470:SF2">
    <property type="entry name" value="NADH DEHYDROGENASE [UBIQUINONE] 1 ALPHA SUBCOMPLEX ASSEMBLY FACTOR 2"/>
    <property type="match status" value="1"/>
</dbReference>
<dbReference type="AlphaFoldDB" id="A0AAN6N3G8"/>
<dbReference type="GO" id="GO:0032981">
    <property type="term" value="P:mitochondrial respiratory chain complex I assembly"/>
    <property type="evidence" value="ECO:0007669"/>
    <property type="project" value="TreeGrafter"/>
</dbReference>
<evidence type="ECO:0000256" key="2">
    <source>
        <dbReference type="SAM" id="MobiDB-lite"/>
    </source>
</evidence>
<dbReference type="PANTHER" id="PTHR32470">
    <property type="entry name" value="ADH DEHYDROGENASE [UBIQUINONE] 1 ALPHA SUBCOMPLEX ASSEMBLY FACTOR 2"/>
    <property type="match status" value="1"/>
</dbReference>